<name>A0A5B0PBG4_PUCGR</name>
<feature type="region of interest" description="Disordered" evidence="5">
    <location>
        <begin position="461"/>
        <end position="666"/>
    </location>
</feature>
<dbReference type="GO" id="GO:0016020">
    <property type="term" value="C:membrane"/>
    <property type="evidence" value="ECO:0007669"/>
    <property type="project" value="TreeGrafter"/>
</dbReference>
<feature type="region of interest" description="Disordered" evidence="5">
    <location>
        <begin position="1347"/>
        <end position="1366"/>
    </location>
</feature>
<evidence type="ECO:0000313" key="8">
    <source>
        <dbReference type="EMBL" id="KAA1117085.1"/>
    </source>
</evidence>
<feature type="compositionally biased region" description="Low complexity" evidence="5">
    <location>
        <begin position="604"/>
        <end position="615"/>
    </location>
</feature>
<evidence type="ECO:0000313" key="10">
    <source>
        <dbReference type="Proteomes" id="UP000325313"/>
    </source>
</evidence>
<dbReference type="Proteomes" id="UP000324748">
    <property type="component" value="Unassembled WGS sequence"/>
</dbReference>
<dbReference type="EMBL" id="VDEP01000270">
    <property type="protein sequence ID" value="KAA1117085.1"/>
    <property type="molecule type" value="Genomic_DNA"/>
</dbReference>
<dbReference type="SUPFAM" id="SSF52151">
    <property type="entry name" value="FabD/lysophospholipase-like"/>
    <property type="match status" value="1"/>
</dbReference>
<evidence type="ECO:0000256" key="5">
    <source>
        <dbReference type="SAM" id="MobiDB-lite"/>
    </source>
</evidence>
<feature type="compositionally biased region" description="Low complexity" evidence="5">
    <location>
        <begin position="365"/>
        <end position="380"/>
    </location>
</feature>
<evidence type="ECO:0000256" key="1">
    <source>
        <dbReference type="ARBA" id="ARBA00022801"/>
    </source>
</evidence>
<feature type="region of interest" description="Disordered" evidence="5">
    <location>
        <begin position="204"/>
        <end position="242"/>
    </location>
</feature>
<feature type="region of interest" description="Disordered" evidence="5">
    <location>
        <begin position="759"/>
        <end position="788"/>
    </location>
</feature>
<feature type="region of interest" description="Disordered" evidence="5">
    <location>
        <begin position="365"/>
        <end position="442"/>
    </location>
</feature>
<feature type="compositionally biased region" description="Polar residues" evidence="5">
    <location>
        <begin position="480"/>
        <end position="492"/>
    </location>
</feature>
<dbReference type="PANTHER" id="PTHR24185">
    <property type="entry name" value="CALCIUM-INDEPENDENT PHOSPHOLIPASE A2-GAMMA"/>
    <property type="match status" value="1"/>
</dbReference>
<comment type="caution">
    <text evidence="4">Lacks conserved residue(s) required for the propagation of feature annotation.</text>
</comment>
<dbReference type="Gene3D" id="3.40.1090.10">
    <property type="entry name" value="Cytosolic phospholipase A2 catalytic domain"/>
    <property type="match status" value="1"/>
</dbReference>
<evidence type="ECO:0000259" key="6">
    <source>
        <dbReference type="PROSITE" id="PS51635"/>
    </source>
</evidence>
<dbReference type="OrthoDB" id="630895at2759"/>
<accession>A0A5B0PBG4</accession>
<feature type="region of interest" description="Disordered" evidence="5">
    <location>
        <begin position="718"/>
        <end position="739"/>
    </location>
</feature>
<feature type="domain" description="PNPLA" evidence="6">
    <location>
        <begin position="923"/>
        <end position="1130"/>
    </location>
</feature>
<organism evidence="7 9">
    <name type="scientific">Puccinia graminis f. sp. tritici</name>
    <dbReference type="NCBI Taxonomy" id="56615"/>
    <lineage>
        <taxon>Eukaryota</taxon>
        <taxon>Fungi</taxon>
        <taxon>Dikarya</taxon>
        <taxon>Basidiomycota</taxon>
        <taxon>Pucciniomycotina</taxon>
        <taxon>Pucciniomycetes</taxon>
        <taxon>Pucciniales</taxon>
        <taxon>Pucciniaceae</taxon>
        <taxon>Puccinia</taxon>
    </lineage>
</organism>
<protein>
    <recommendedName>
        <fullName evidence="6">PNPLA domain-containing protein</fullName>
    </recommendedName>
</protein>
<dbReference type="Pfam" id="PF01734">
    <property type="entry name" value="Patatin"/>
    <property type="match status" value="1"/>
</dbReference>
<dbReference type="InterPro" id="IPR016035">
    <property type="entry name" value="Acyl_Trfase/lysoPLipase"/>
</dbReference>
<keyword evidence="9" id="KW-1185">Reference proteome</keyword>
<comment type="caution">
    <text evidence="7">The sequence shown here is derived from an EMBL/GenBank/DDBJ whole genome shotgun (WGS) entry which is preliminary data.</text>
</comment>
<feature type="compositionally biased region" description="Polar residues" evidence="5">
    <location>
        <begin position="623"/>
        <end position="633"/>
    </location>
</feature>
<proteinExistence type="predicted"/>
<dbReference type="Proteomes" id="UP000325313">
    <property type="component" value="Unassembled WGS sequence"/>
</dbReference>
<gene>
    <name evidence="7" type="ORF">PGT21_025083</name>
    <name evidence="8" type="ORF">PGTUg99_035353</name>
</gene>
<feature type="compositionally biased region" description="Low complexity" evidence="5">
    <location>
        <begin position="763"/>
        <end position="777"/>
    </location>
</feature>
<feature type="compositionally biased region" description="Polar residues" evidence="5">
    <location>
        <begin position="505"/>
        <end position="564"/>
    </location>
</feature>
<reference evidence="9 10" key="1">
    <citation type="submission" date="2019-05" db="EMBL/GenBank/DDBJ databases">
        <title>Emergence of the Ug99 lineage of the wheat stem rust pathogen through somatic hybridization.</title>
        <authorList>
            <person name="Li F."/>
            <person name="Upadhyaya N.M."/>
            <person name="Sperschneider J."/>
            <person name="Matny O."/>
            <person name="Nguyen-Phuc H."/>
            <person name="Mago R."/>
            <person name="Raley C."/>
            <person name="Miller M.E."/>
            <person name="Silverstein K.A.T."/>
            <person name="Henningsen E."/>
            <person name="Hirsch C.D."/>
            <person name="Visser B."/>
            <person name="Pretorius Z.A."/>
            <person name="Steffenson B.J."/>
            <person name="Schwessinger B."/>
            <person name="Dodds P.N."/>
            <person name="Figueroa M."/>
        </authorList>
    </citation>
    <scope>NUCLEOTIDE SEQUENCE [LARGE SCALE GENOMIC DNA]</scope>
    <source>
        <strain evidence="7">21-0</strain>
        <strain evidence="8 10">Ug99</strain>
    </source>
</reference>
<dbReference type="PANTHER" id="PTHR24185:SF1">
    <property type="entry name" value="CALCIUM-INDEPENDENT PHOSPHOLIPASE A2-GAMMA"/>
    <property type="match status" value="1"/>
</dbReference>
<evidence type="ECO:0000256" key="2">
    <source>
        <dbReference type="ARBA" id="ARBA00022963"/>
    </source>
</evidence>
<keyword evidence="3" id="KW-0443">Lipid metabolism</keyword>
<feature type="compositionally biased region" description="Polar residues" evidence="5">
    <location>
        <begin position="590"/>
        <end position="603"/>
    </location>
</feature>
<feature type="region of interest" description="Disordered" evidence="5">
    <location>
        <begin position="284"/>
        <end position="324"/>
    </location>
</feature>
<dbReference type="GO" id="GO:0019369">
    <property type="term" value="P:arachidonate metabolic process"/>
    <property type="evidence" value="ECO:0007669"/>
    <property type="project" value="TreeGrafter"/>
</dbReference>
<evidence type="ECO:0000313" key="7">
    <source>
        <dbReference type="EMBL" id="KAA1097950.1"/>
    </source>
</evidence>
<dbReference type="GO" id="GO:0047499">
    <property type="term" value="F:calcium-independent phospholipase A2 activity"/>
    <property type="evidence" value="ECO:0007669"/>
    <property type="project" value="TreeGrafter"/>
</dbReference>
<feature type="region of interest" description="Disordered" evidence="5">
    <location>
        <begin position="1293"/>
        <end position="1329"/>
    </location>
</feature>
<dbReference type="PROSITE" id="PS51635">
    <property type="entry name" value="PNPLA"/>
    <property type="match status" value="1"/>
</dbReference>
<keyword evidence="2" id="KW-0442">Lipid degradation</keyword>
<dbReference type="GO" id="GO:0046486">
    <property type="term" value="P:glycerolipid metabolic process"/>
    <property type="evidence" value="ECO:0007669"/>
    <property type="project" value="UniProtKB-ARBA"/>
</dbReference>
<evidence type="ECO:0000256" key="3">
    <source>
        <dbReference type="ARBA" id="ARBA00023098"/>
    </source>
</evidence>
<dbReference type="GO" id="GO:0016042">
    <property type="term" value="P:lipid catabolic process"/>
    <property type="evidence" value="ECO:0007669"/>
    <property type="project" value="UniProtKB-KW"/>
</dbReference>
<keyword evidence="1" id="KW-0378">Hydrolase</keyword>
<dbReference type="InterPro" id="IPR002641">
    <property type="entry name" value="PNPLA_dom"/>
</dbReference>
<feature type="region of interest" description="Disordered" evidence="5">
    <location>
        <begin position="808"/>
        <end position="836"/>
    </location>
</feature>
<sequence>MAEATLSPFLNSVLALRPPLATSTRTNLAPSFQLLQSIVNSVYGANGIRGLEPGLWRAQLIRTTNRAAQLIEAVWTKLGGKGGVILDDQGEDGRGVMRLQGLFSDIQMFVGSLTTLQDPLTAILLDPIAFSRTQATVTTLTKKLASLATHYEVADSLPTPLDQWPDEDVEDKAEDLSALPLLIAKSRPTRAVLKKFEADCAQREQAELPNPDQPDRTADPNDASSKPSAAPPPAASSFASSGLSSAKRPEFLRFVYSQNPNLITNHENLDTAVAAGTAALSSMVPSKPSVQSIGKGPAGPKSRKSLVQQRISSFASSGDAPPPLPVAVPISLPVRRVASDNQQNPSARKSWTVDMSGLNGIQRQSSLSISKPPSLSGPSPQISVAAPPVNWKPSISRPASIKSRSSLSGEPSDLSPKPNGMVQKNSSVTDEALPADSDSASLAAPKPTFAEQAAAIVAARKQRTISQSSSSTLNKDRLLTKSTTDAVSSTGLPVTPENPPPPELQKSTDATTSTALNPVSEPPSSLNSHVSVNSTDSSLSISTDQSASAGTTTVTNISPPSSDLLSPRALSESTTPSSKIAAVSVPPTIFPSSSPAPVVTRTNSSSSSILPSSSPARVVARLNSISSTSSPKPQASPLSPLSGNSLSSSPPAASVRRPSLAPPEPDLDFELVSDLIEHTSMLDVILGPTTDDSEPVTVPSSVMVESDETGSISAGQSIESHTTESMNSNPQALSTSANAPATEELSLADLMKQASMFESWTPDQDQTSTQSVQIVSSPDRSSAPAEYAAPDPLSASFISPPLSPIPSLACRHPSASETEEKSSSAKATSQLSQRPSHLALQPVDKLFGSLPEAARSEAALTIAGSPVSTPSISGQSWATSLMSTPPAPSDFDWNLLNGNYYKTLLSSCLPPPENPLKSGWRILCLDGGGIRGLSMLYVVRELMTSIQTRLRLHKAPLPCEIFEMICGIGTGGIIALLLGRLRLDISVAIEAYLQIVRQVFRQSKGVIAAVRKKTRFSATKLEAVIREVVKRISGQEELYLADQDTRPLCRTFMLAMRPTEGKDERGLFSKLRSYGEQPAQGGRCSIAQAGRATSAAPLFFKAARVDELELEAEPVPQSELSLNNPSMEAVKEAQTLCPGRRIECLISLGAGKGLHNGSGSIARACAEMGESSERVAREVEARAAQEGWSASYFRASVKGLKNEDNRGEWENPDWVKAGTVKYLFIDARSQFDRHLDNLINSWKSSYEEEVLRRILLDHGKGSITPRSAFLPSRSNNLAPRADDLRRSISADHAEMQAQASSPLEGTFRKFRSSNNSAAPAVPPLSPASNSRIPPFISHYPASLYEGVGRNKLPQPTPPMSSDSHLSSFDLKLPEFNFSKT</sequence>
<feature type="compositionally biased region" description="Low complexity" evidence="5">
    <location>
        <begin position="432"/>
        <end position="442"/>
    </location>
</feature>
<feature type="compositionally biased region" description="Polar residues" evidence="5">
    <location>
        <begin position="305"/>
        <end position="316"/>
    </location>
</feature>
<evidence type="ECO:0000313" key="9">
    <source>
        <dbReference type="Proteomes" id="UP000324748"/>
    </source>
</evidence>
<dbReference type="EMBL" id="VSWC01000066">
    <property type="protein sequence ID" value="KAA1097950.1"/>
    <property type="molecule type" value="Genomic_DNA"/>
</dbReference>
<feature type="compositionally biased region" description="Polar residues" evidence="5">
    <location>
        <begin position="464"/>
        <end position="473"/>
    </location>
</feature>
<feature type="short sequence motif" description="GXGXXG" evidence="4">
    <location>
        <begin position="927"/>
        <end position="932"/>
    </location>
</feature>
<evidence type="ECO:0000256" key="4">
    <source>
        <dbReference type="PROSITE-ProRule" id="PRU01161"/>
    </source>
</evidence>
<feature type="compositionally biased region" description="Low complexity" evidence="5">
    <location>
        <begin position="635"/>
        <end position="659"/>
    </location>
</feature>